<dbReference type="KEGG" id="mhi:Mhar_0797"/>
<evidence type="ECO:0000313" key="2">
    <source>
        <dbReference type="Proteomes" id="UP000005877"/>
    </source>
</evidence>
<dbReference type="RefSeq" id="WP_014586355.1">
    <property type="nucleotide sequence ID" value="NC_017527.1"/>
</dbReference>
<proteinExistence type="predicted"/>
<accession>G7WKY7</accession>
<gene>
    <name evidence="1" type="ordered locus">Mhar_0797</name>
</gene>
<reference evidence="1 2" key="1">
    <citation type="journal article" date="2012" name="PLoS ONE">
        <title>The genome characteristics and predicted function of methyl-group oxidation pathway in the obligate aceticlastic methanogens, Methanosaeta spp.</title>
        <authorList>
            <person name="Zhu J."/>
            <person name="Zheng H."/>
            <person name="Ai G."/>
            <person name="Zhang G."/>
            <person name="Liu D."/>
            <person name="Liu X."/>
            <person name="Dong X."/>
        </authorList>
    </citation>
    <scope>NUCLEOTIDE SEQUENCE [LARGE SCALE GENOMIC DNA]</scope>
    <source>
        <strain evidence="1 2">6Ac</strain>
    </source>
</reference>
<name>G7WKY7_METH6</name>
<dbReference type="OrthoDB" id="98447at2157"/>
<dbReference type="Proteomes" id="UP000005877">
    <property type="component" value="Chromosome"/>
</dbReference>
<protein>
    <submittedName>
        <fullName evidence="1">Uncharacterized protein</fullName>
    </submittedName>
</protein>
<dbReference type="EMBL" id="CP003117">
    <property type="protein sequence ID" value="AET64170.1"/>
    <property type="molecule type" value="Genomic_DNA"/>
</dbReference>
<dbReference type="HOGENOM" id="CLU_2067806_0_0_2"/>
<dbReference type="AlphaFoldDB" id="G7WKY7"/>
<evidence type="ECO:0000313" key="1">
    <source>
        <dbReference type="EMBL" id="AET64170.1"/>
    </source>
</evidence>
<organism evidence="1 2">
    <name type="scientific">Methanothrix harundinacea (strain 6Ac)</name>
    <name type="common">Methanosaeta harundinacea</name>
    <dbReference type="NCBI Taxonomy" id="1110509"/>
    <lineage>
        <taxon>Archaea</taxon>
        <taxon>Methanobacteriati</taxon>
        <taxon>Methanobacteriota</taxon>
        <taxon>Stenosarchaea group</taxon>
        <taxon>Methanomicrobia</taxon>
        <taxon>Methanotrichales</taxon>
        <taxon>Methanotrichaceae</taxon>
        <taxon>Methanothrix</taxon>
    </lineage>
</organism>
<keyword evidence="2" id="KW-1185">Reference proteome</keyword>
<dbReference type="PATRIC" id="fig|1110509.7.peg.890"/>
<dbReference type="GeneID" id="12509966"/>
<sequence>MVANTRPIRSFVRPPATLKHLIGKALTIHPAVEAALKSGTVVIIAGTTNGYVAEEINARTGQAEGFSRKRFFRGITIPPGVPTNDPGMLHDMSEFMVTCGIGSRPARTSSPSPRSRAL</sequence>